<reference evidence="2 3" key="1">
    <citation type="submission" date="2016-10" db="EMBL/GenBank/DDBJ databases">
        <authorList>
            <person name="de Groot N.N."/>
        </authorList>
    </citation>
    <scope>NUCLEOTIDE SEQUENCE [LARGE SCALE GENOMIC DNA]</scope>
    <source>
        <strain evidence="2 3">DSM 20581</strain>
    </source>
</reference>
<keyword evidence="3" id="KW-1185">Reference proteome</keyword>
<keyword evidence="1" id="KW-0812">Transmembrane</keyword>
<proteinExistence type="predicted"/>
<dbReference type="EMBL" id="FOXW01000005">
    <property type="protein sequence ID" value="SFQ34656.1"/>
    <property type="molecule type" value="Genomic_DNA"/>
</dbReference>
<protein>
    <recommendedName>
        <fullName evidence="4">BNR/Asp-box repeat-containing protein</fullName>
    </recommendedName>
</protein>
<evidence type="ECO:0000313" key="2">
    <source>
        <dbReference type="EMBL" id="SFQ34656.1"/>
    </source>
</evidence>
<dbReference type="CDD" id="cd15482">
    <property type="entry name" value="Sialidase_non-viral"/>
    <property type="match status" value="1"/>
</dbReference>
<feature type="transmembrane region" description="Helical" evidence="1">
    <location>
        <begin position="12"/>
        <end position="35"/>
    </location>
</feature>
<accession>A0A1I5XS71</accession>
<dbReference type="SUPFAM" id="SSF50939">
    <property type="entry name" value="Sialidases"/>
    <property type="match status" value="1"/>
</dbReference>
<evidence type="ECO:0000313" key="3">
    <source>
        <dbReference type="Proteomes" id="UP000199136"/>
    </source>
</evidence>
<organism evidence="2 3">
    <name type="scientific">Desemzia incerta</name>
    <dbReference type="NCBI Taxonomy" id="82801"/>
    <lineage>
        <taxon>Bacteria</taxon>
        <taxon>Bacillati</taxon>
        <taxon>Bacillota</taxon>
        <taxon>Bacilli</taxon>
        <taxon>Lactobacillales</taxon>
        <taxon>Carnobacteriaceae</taxon>
        <taxon>Desemzia</taxon>
    </lineage>
</organism>
<feature type="transmembrane region" description="Helical" evidence="1">
    <location>
        <begin position="41"/>
        <end position="60"/>
    </location>
</feature>
<dbReference type="InterPro" id="IPR036278">
    <property type="entry name" value="Sialidase_sf"/>
</dbReference>
<dbReference type="RefSeq" id="WP_244887672.1">
    <property type="nucleotide sequence ID" value="NZ_FOXW01000005.1"/>
</dbReference>
<keyword evidence="1" id="KW-1133">Transmembrane helix</keyword>
<keyword evidence="1" id="KW-0472">Membrane</keyword>
<gene>
    <name evidence="2" type="ORF">SAMN04488506_1584</name>
</gene>
<dbReference type="Gene3D" id="2.130.10.10">
    <property type="entry name" value="YVTN repeat-like/Quinoprotein amine dehydrogenase"/>
    <property type="match status" value="1"/>
</dbReference>
<evidence type="ECO:0000256" key="1">
    <source>
        <dbReference type="SAM" id="Phobius"/>
    </source>
</evidence>
<dbReference type="Proteomes" id="UP000199136">
    <property type="component" value="Unassembled WGS sequence"/>
</dbReference>
<sequence>MKKKNFKWRALVFNPIVLVVYGIGCYYLSFLAWYGGVARRAPIILATFGSLLIWFGWCFYRYRKKRNAVKNTSGKSSPSSIWENFCKWWFRISLLSFTFITLVTGFQIYQSAIHFQGKLAFEIHDFFNTRDIAFVHNNVYEDGLDGLLVDLQTELELPEELYLSNEFDFTFNSDGEITYIYSFFYGLDENKETKSFLLSYDREKSKDIRVYLNGFADPTFEDTMKLQPLFDGVKTLPLKETVAEWGEETVGIYYAGYRSWGYNTEGIVYFDQEGNTLPLTDASNEITGYTISLYAPDNDTKTPMRFMDFSTAGMLQEEVAIEATQPQNDGETFFLTKQLGYQLTVVDAAAGSRFYTLSQSLDGGNTWELINPDPFLGELGVSTGITFINEQLGFIGLSHNGGSYSELYLTTDGGVTFEKVEIPPVQVPLTETEKYNPFDFPEIPYEDNGDLFLPVGQGQDGDYNKASHLLYRSTDEGKTWEYAEELFW</sequence>
<feature type="transmembrane region" description="Helical" evidence="1">
    <location>
        <begin position="88"/>
        <end position="109"/>
    </location>
</feature>
<dbReference type="InterPro" id="IPR015943">
    <property type="entry name" value="WD40/YVTN_repeat-like_dom_sf"/>
</dbReference>
<dbReference type="AlphaFoldDB" id="A0A1I5XS71"/>
<name>A0A1I5XS71_9LACT</name>
<evidence type="ECO:0008006" key="4">
    <source>
        <dbReference type="Google" id="ProtNLM"/>
    </source>
</evidence>